<dbReference type="InterPro" id="IPR007934">
    <property type="entry name" value="AbfB_ABD"/>
</dbReference>
<dbReference type="CDD" id="cd23399">
    <property type="entry name" value="beta-trefoil_ABD_ABFB"/>
    <property type="match status" value="1"/>
</dbReference>
<dbReference type="Pfam" id="PF05270">
    <property type="entry name" value="AbfB"/>
    <property type="match status" value="1"/>
</dbReference>
<dbReference type="SUPFAM" id="SSF110221">
    <property type="entry name" value="AbfB domain"/>
    <property type="match status" value="1"/>
</dbReference>
<dbReference type="InterPro" id="IPR036195">
    <property type="entry name" value="AbfB_ABD_sf"/>
</dbReference>
<dbReference type="Proteomes" id="UP001523369">
    <property type="component" value="Unassembled WGS sequence"/>
</dbReference>
<keyword evidence="3" id="KW-1185">Reference proteome</keyword>
<evidence type="ECO:0000259" key="1">
    <source>
        <dbReference type="Pfam" id="PF05270"/>
    </source>
</evidence>
<gene>
    <name evidence="2" type="ORF">M1L60_26775</name>
</gene>
<organism evidence="2 3">
    <name type="scientific">Paractinoplanes aksuensis</name>
    <dbReference type="NCBI Taxonomy" id="2939490"/>
    <lineage>
        <taxon>Bacteria</taxon>
        <taxon>Bacillati</taxon>
        <taxon>Actinomycetota</taxon>
        <taxon>Actinomycetes</taxon>
        <taxon>Micromonosporales</taxon>
        <taxon>Micromonosporaceae</taxon>
        <taxon>Paractinoplanes</taxon>
    </lineage>
</organism>
<comment type="caution">
    <text evidence="2">The sequence shown here is derived from an EMBL/GenBank/DDBJ whole genome shotgun (WGS) entry which is preliminary data.</text>
</comment>
<evidence type="ECO:0000313" key="2">
    <source>
        <dbReference type="EMBL" id="MCO8274210.1"/>
    </source>
</evidence>
<dbReference type="EMBL" id="JAMYJR010000030">
    <property type="protein sequence ID" value="MCO8274210.1"/>
    <property type="molecule type" value="Genomic_DNA"/>
</dbReference>
<reference evidence="2 3" key="1">
    <citation type="submission" date="2022-06" db="EMBL/GenBank/DDBJ databases">
        <title>New Species of the Genus Actinoplanes, ActinopZanes ferrugineus.</title>
        <authorList>
            <person name="Ding P."/>
        </authorList>
    </citation>
    <scope>NUCLEOTIDE SEQUENCE [LARGE SCALE GENOMIC DNA]</scope>
    <source>
        <strain evidence="2 3">TRM88003</strain>
    </source>
</reference>
<evidence type="ECO:0000313" key="3">
    <source>
        <dbReference type="Proteomes" id="UP001523369"/>
    </source>
</evidence>
<name>A0ABT1DW70_9ACTN</name>
<proteinExistence type="predicted"/>
<feature type="domain" description="Alpha-L-arabinofuranosidase B arabinose-binding" evidence="1">
    <location>
        <begin position="7"/>
        <end position="104"/>
    </location>
</feature>
<accession>A0ABT1DW70</accession>
<sequence length="114" mass="12653">MARLDPVGAGSPARDDARFTVRKGLARDACFSLEAGNFPGYFLRHRDYVLRLDRRDGSGLYDQDATFCPRPARDNDAAVLLESVNYPGHFLAAQRGGVVISRRDATAFIVRRPL</sequence>
<dbReference type="Gene3D" id="2.80.10.50">
    <property type="match status" value="1"/>
</dbReference>
<protein>
    <submittedName>
        <fullName evidence="2">AbfB domain-containing protein</fullName>
    </submittedName>
</protein>